<evidence type="ECO:0000256" key="8">
    <source>
        <dbReference type="ARBA" id="ARBA00023180"/>
    </source>
</evidence>
<dbReference type="InterPro" id="IPR000668">
    <property type="entry name" value="Peptidase_C1A_C"/>
</dbReference>
<evidence type="ECO:0000259" key="11">
    <source>
        <dbReference type="SMART" id="SM00645"/>
    </source>
</evidence>
<keyword evidence="8" id="KW-0325">Glycoprotein</keyword>
<dbReference type="PROSITE" id="PS00639">
    <property type="entry name" value="THIOL_PROTEASE_HIS"/>
    <property type="match status" value="1"/>
</dbReference>
<evidence type="ECO:0000256" key="1">
    <source>
        <dbReference type="ARBA" id="ARBA00008455"/>
    </source>
</evidence>
<comment type="function">
    <text evidence="9">Expression of the protease correlates with blood-feeding and suggests a role for the protease in blood digestion.</text>
</comment>
<dbReference type="InterPro" id="IPR013128">
    <property type="entry name" value="Peptidase_C1A"/>
</dbReference>
<dbReference type="OrthoDB" id="10058785at2759"/>
<feature type="chain" id="PRO_5018677388" evidence="10">
    <location>
        <begin position="19"/>
        <end position="325"/>
    </location>
</feature>
<evidence type="ECO:0000256" key="4">
    <source>
        <dbReference type="ARBA" id="ARBA00022801"/>
    </source>
</evidence>
<reference evidence="12" key="1">
    <citation type="submission" date="1997-12" db="EMBL/GenBank/DDBJ databases">
        <authorList>
            <person name="Skuce P.J."/>
        </authorList>
    </citation>
    <scope>NUCLEOTIDE SEQUENCE</scope>
    <source>
        <strain evidence="12">Moredun</strain>
        <tissue evidence="12">Whole worm</tissue>
    </source>
</reference>
<dbReference type="EMBL" id="Z69346">
    <property type="protein sequence ID" value="CAA93279.1"/>
    <property type="molecule type" value="mRNA"/>
</dbReference>
<accession>Q25029</accession>
<dbReference type="SUPFAM" id="SSF54001">
    <property type="entry name" value="Cysteine proteinases"/>
    <property type="match status" value="1"/>
</dbReference>
<sequence>MKYLVLALCIHFIKEQVAFDVIGSGATEDEGIPLKAQLLSGEELVEYLQENQNLFEAGITPVSYDIEHRIMDLSFIGENREPIVGDENDEGDDIPESFDARTHWPNCSSLTHIRDQANCGSCWAVSTAAALSDRICISTNGTKQVNISATDILTCCYKCGYGCQGGWPIEAWEYVAREGAVTGGRLLAKSCCRSHPFPPCGHHGNETYYGECGGRARTPKCRTSCTPGYKNSYSDDKIRGKDAYELPNSVKAIQREIMKNGPVVAAFTVYADFSYYKKGIYKHTAGRARGSHAVKVIGWGEEGDVPYWIVKNSWHNDWERKVISA</sequence>
<name>Q25029_HAECO</name>
<dbReference type="InterPro" id="IPR000169">
    <property type="entry name" value="Pept_cys_AS"/>
</dbReference>
<dbReference type="MEROPS" id="C01.101"/>
<keyword evidence="2 12" id="KW-0645">Protease</keyword>
<dbReference type="GO" id="GO:0006508">
    <property type="term" value="P:proteolysis"/>
    <property type="evidence" value="ECO:0007669"/>
    <property type="project" value="UniProtKB-KW"/>
</dbReference>
<keyword evidence="3 10" id="KW-0732">Signal</keyword>
<evidence type="ECO:0000313" key="12">
    <source>
        <dbReference type="EMBL" id="CAA93279.1"/>
    </source>
</evidence>
<feature type="domain" description="Peptidase C1A papain C-terminal" evidence="11">
    <location>
        <begin position="94"/>
        <end position="325"/>
    </location>
</feature>
<dbReference type="PRINTS" id="PR00705">
    <property type="entry name" value="PAPAIN"/>
</dbReference>
<evidence type="ECO:0000256" key="2">
    <source>
        <dbReference type="ARBA" id="ARBA00022670"/>
    </source>
</evidence>
<reference evidence="12" key="2">
    <citation type="journal article" date="1999" name="Parasitology">
        <title>Molecular cloning and characterization of gut-derived cysteine proteinases associated with a host protective extract from Haemonchus contortus.</title>
        <authorList>
            <person name="Skuce P.J."/>
            <person name="Redmond D.L."/>
            <person name="Liddell S."/>
            <person name="Stewart E.M."/>
            <person name="Newlands G.F."/>
            <person name="Smith W.D."/>
            <person name="Knox D.P."/>
        </authorList>
    </citation>
    <scope>NUCLEOTIDE SEQUENCE</scope>
    <source>
        <strain evidence="12">Moredun</strain>
        <tissue evidence="12">Whole worm</tissue>
    </source>
</reference>
<evidence type="ECO:0000256" key="5">
    <source>
        <dbReference type="ARBA" id="ARBA00022807"/>
    </source>
</evidence>
<dbReference type="FunFam" id="3.90.70.10:FF:000031">
    <property type="entry name" value="Cathepsin B"/>
    <property type="match status" value="1"/>
</dbReference>
<dbReference type="InterPro" id="IPR025660">
    <property type="entry name" value="Pept_his_AS"/>
</dbReference>
<comment type="similarity">
    <text evidence="1">Belongs to the peptidase C1 family.</text>
</comment>
<organism evidence="12">
    <name type="scientific">Haemonchus contortus</name>
    <name type="common">Barber pole worm</name>
    <dbReference type="NCBI Taxonomy" id="6289"/>
    <lineage>
        <taxon>Eukaryota</taxon>
        <taxon>Metazoa</taxon>
        <taxon>Ecdysozoa</taxon>
        <taxon>Nematoda</taxon>
        <taxon>Chromadorea</taxon>
        <taxon>Rhabditida</taxon>
        <taxon>Rhabditina</taxon>
        <taxon>Rhabditomorpha</taxon>
        <taxon>Strongyloidea</taxon>
        <taxon>Trichostrongylidae</taxon>
        <taxon>Haemonchus</taxon>
    </lineage>
</organism>
<keyword evidence="7" id="KW-1015">Disulfide bond</keyword>
<dbReference type="GO" id="GO:0008234">
    <property type="term" value="F:cysteine-type peptidase activity"/>
    <property type="evidence" value="ECO:0007669"/>
    <property type="project" value="UniProtKB-KW"/>
</dbReference>
<evidence type="ECO:0000256" key="7">
    <source>
        <dbReference type="ARBA" id="ARBA00023157"/>
    </source>
</evidence>
<dbReference type="InterPro" id="IPR038765">
    <property type="entry name" value="Papain-like_cys_pep_sf"/>
</dbReference>
<dbReference type="SMART" id="SM00645">
    <property type="entry name" value="Pept_C1"/>
    <property type="match status" value="1"/>
</dbReference>
<dbReference type="PROSITE" id="PS00139">
    <property type="entry name" value="THIOL_PROTEASE_CYS"/>
    <property type="match status" value="1"/>
</dbReference>
<dbReference type="Gene3D" id="3.90.70.10">
    <property type="entry name" value="Cysteine proteinases"/>
    <property type="match status" value="1"/>
</dbReference>
<evidence type="ECO:0000256" key="9">
    <source>
        <dbReference type="ARBA" id="ARBA00057399"/>
    </source>
</evidence>
<dbReference type="CDD" id="cd02620">
    <property type="entry name" value="Peptidase_C1A_CathepsinB"/>
    <property type="match status" value="1"/>
</dbReference>
<keyword evidence="5" id="KW-0788">Thiol protease</keyword>
<keyword evidence="4" id="KW-0378">Hydrolase</keyword>
<keyword evidence="6" id="KW-0865">Zymogen</keyword>
<dbReference type="Pfam" id="PF00112">
    <property type="entry name" value="Peptidase_C1"/>
    <property type="match status" value="1"/>
</dbReference>
<dbReference type="SMR" id="Q25029"/>
<dbReference type="AlphaFoldDB" id="Q25029"/>
<protein>
    <submittedName>
        <fullName evidence="12">Cysteine protease</fullName>
    </submittedName>
</protein>
<evidence type="ECO:0000256" key="6">
    <source>
        <dbReference type="ARBA" id="ARBA00023145"/>
    </source>
</evidence>
<evidence type="ECO:0000256" key="10">
    <source>
        <dbReference type="SAM" id="SignalP"/>
    </source>
</evidence>
<dbReference type="PANTHER" id="PTHR12411">
    <property type="entry name" value="CYSTEINE PROTEASE FAMILY C1-RELATED"/>
    <property type="match status" value="1"/>
</dbReference>
<feature type="signal peptide" evidence="10">
    <location>
        <begin position="1"/>
        <end position="18"/>
    </location>
</feature>
<proteinExistence type="evidence at transcript level"/>
<evidence type="ECO:0000256" key="3">
    <source>
        <dbReference type="ARBA" id="ARBA00022729"/>
    </source>
</evidence>